<evidence type="ECO:0000256" key="2">
    <source>
        <dbReference type="ARBA" id="ARBA00022576"/>
    </source>
</evidence>
<feature type="domain" description="Aminotransferase class I/classII large" evidence="5">
    <location>
        <begin position="6"/>
        <end position="340"/>
    </location>
</feature>
<protein>
    <submittedName>
        <fullName evidence="6">Histidinol-phosphate aminotransferase</fullName>
    </submittedName>
</protein>
<keyword evidence="7" id="KW-1185">Reference proteome</keyword>
<dbReference type="GO" id="GO:0008483">
    <property type="term" value="F:transaminase activity"/>
    <property type="evidence" value="ECO:0007669"/>
    <property type="project" value="UniProtKB-KW"/>
</dbReference>
<evidence type="ECO:0000256" key="4">
    <source>
        <dbReference type="ARBA" id="ARBA00022898"/>
    </source>
</evidence>
<dbReference type="PANTHER" id="PTHR43643">
    <property type="entry name" value="HISTIDINOL-PHOSPHATE AMINOTRANSFERASE 2"/>
    <property type="match status" value="1"/>
</dbReference>
<dbReference type="InterPro" id="IPR050106">
    <property type="entry name" value="HistidinolP_aminotransfase"/>
</dbReference>
<dbReference type="Pfam" id="PF00155">
    <property type="entry name" value="Aminotran_1_2"/>
    <property type="match status" value="1"/>
</dbReference>
<dbReference type="PANTHER" id="PTHR43643:SF3">
    <property type="entry name" value="HISTIDINOL-PHOSPHATE AMINOTRANSFERASE"/>
    <property type="match status" value="1"/>
</dbReference>
<sequence length="350" mass="38795">MLTNPLIELNSNENSLGMADSAKKAVIDALDIGFRYPDDQRAALITKVAKINDVTESQISLGSGSSENIRTVVQMLQNKALREGRNFQVIVPHPTFAYAELYATSINVPVVKVALMPESYSFDLQNMQKVADDFDGISLFYLCNPNNPTATITDTDELKAWVGTAPDHHYFLLDEAYSEYVTDPSFESGITWIREQRSDNIIVVRTFSKLCALAGMRVGYAVASPQMITELEAFISVDNTNLSGAVAAIATLDDEAFLALSLHTANQSRQLVEQTLDELGLRYLPSQASFIFHEIKGDVQTYIDRMCDHGIAVGREFAPITGFNRLTLGRADEMAVFVEVLKSFREKGWV</sequence>
<dbReference type="InterPro" id="IPR004839">
    <property type="entry name" value="Aminotransferase_I/II_large"/>
</dbReference>
<name>A0A2V2A5F2_PSYIM</name>
<dbReference type="InterPro" id="IPR015421">
    <property type="entry name" value="PyrdxlP-dep_Trfase_major"/>
</dbReference>
<dbReference type="GO" id="GO:0030170">
    <property type="term" value="F:pyridoxal phosphate binding"/>
    <property type="evidence" value="ECO:0007669"/>
    <property type="project" value="InterPro"/>
</dbReference>
<dbReference type="Gene3D" id="3.90.1150.10">
    <property type="entry name" value="Aspartate Aminotransferase, domain 1"/>
    <property type="match status" value="1"/>
</dbReference>
<dbReference type="EMBL" id="QGGM01000001">
    <property type="protein sequence ID" value="PWK15115.1"/>
    <property type="molecule type" value="Genomic_DNA"/>
</dbReference>
<evidence type="ECO:0000256" key="1">
    <source>
        <dbReference type="ARBA" id="ARBA00007970"/>
    </source>
</evidence>
<dbReference type="CDD" id="cd00609">
    <property type="entry name" value="AAT_like"/>
    <property type="match status" value="1"/>
</dbReference>
<evidence type="ECO:0000256" key="3">
    <source>
        <dbReference type="ARBA" id="ARBA00022679"/>
    </source>
</evidence>
<dbReference type="Gene3D" id="3.40.640.10">
    <property type="entry name" value="Type I PLP-dependent aspartate aminotransferase-like (Major domain)"/>
    <property type="match status" value="1"/>
</dbReference>
<proteinExistence type="inferred from homology"/>
<evidence type="ECO:0000313" key="7">
    <source>
        <dbReference type="Proteomes" id="UP000245655"/>
    </source>
</evidence>
<evidence type="ECO:0000259" key="5">
    <source>
        <dbReference type="Pfam" id="PF00155"/>
    </source>
</evidence>
<dbReference type="AlphaFoldDB" id="A0A2V2A5F2"/>
<dbReference type="Proteomes" id="UP000245655">
    <property type="component" value="Unassembled WGS sequence"/>
</dbReference>
<evidence type="ECO:0000313" key="6">
    <source>
        <dbReference type="EMBL" id="PWK15115.1"/>
    </source>
</evidence>
<dbReference type="InterPro" id="IPR015422">
    <property type="entry name" value="PyrdxlP-dep_Trfase_small"/>
</dbReference>
<gene>
    <name evidence="6" type="ORF">C8D84_10157</name>
</gene>
<comment type="similarity">
    <text evidence="1">Belongs to the class-II pyridoxal-phosphate-dependent aminotransferase family. Histidinol-phosphate aminotransferase subfamily.</text>
</comment>
<keyword evidence="3 6" id="KW-0808">Transferase</keyword>
<accession>A0A2V2A5F2</accession>
<dbReference type="SUPFAM" id="SSF53383">
    <property type="entry name" value="PLP-dependent transferases"/>
    <property type="match status" value="1"/>
</dbReference>
<dbReference type="InterPro" id="IPR015424">
    <property type="entry name" value="PyrdxlP-dep_Trfase"/>
</dbReference>
<comment type="caution">
    <text evidence="6">The sequence shown here is derived from an EMBL/GenBank/DDBJ whole genome shotgun (WGS) entry which is preliminary data.</text>
</comment>
<dbReference type="RefSeq" id="WP_228244388.1">
    <property type="nucleotide sequence ID" value="NZ_CAJGZY010000001.1"/>
</dbReference>
<keyword evidence="2 6" id="KW-0032">Aminotransferase</keyword>
<reference evidence="6 7" key="1">
    <citation type="submission" date="2018-05" db="EMBL/GenBank/DDBJ databases">
        <title>Genomic Encyclopedia of Type Strains, Phase IV (KMG-IV): sequencing the most valuable type-strain genomes for metagenomic binning, comparative biology and taxonomic classification.</title>
        <authorList>
            <person name="Goeker M."/>
        </authorList>
    </citation>
    <scope>NUCLEOTIDE SEQUENCE [LARGE SCALE GENOMIC DNA]</scope>
    <source>
        <strain evidence="6 7">DSM 7229</strain>
    </source>
</reference>
<keyword evidence="4" id="KW-0663">Pyridoxal phosphate</keyword>
<dbReference type="GeneID" id="60253833"/>
<organism evidence="6 7">
    <name type="scientific">Psychrobacter immobilis</name>
    <dbReference type="NCBI Taxonomy" id="498"/>
    <lineage>
        <taxon>Bacteria</taxon>
        <taxon>Pseudomonadati</taxon>
        <taxon>Pseudomonadota</taxon>
        <taxon>Gammaproteobacteria</taxon>
        <taxon>Moraxellales</taxon>
        <taxon>Moraxellaceae</taxon>
        <taxon>Psychrobacter</taxon>
    </lineage>
</organism>